<evidence type="ECO:0000313" key="2">
    <source>
        <dbReference type="EMBL" id="CAK9011636.1"/>
    </source>
</evidence>
<comment type="caution">
    <text evidence="2">The sequence shown here is derived from an EMBL/GenBank/DDBJ whole genome shotgun (WGS) entry which is preliminary data.</text>
</comment>
<evidence type="ECO:0000313" key="3">
    <source>
        <dbReference type="Proteomes" id="UP001642464"/>
    </source>
</evidence>
<keyword evidence="1" id="KW-0812">Transmembrane</keyword>
<protein>
    <submittedName>
        <fullName evidence="2">Uncharacterized protein</fullName>
    </submittedName>
</protein>
<evidence type="ECO:0000256" key="1">
    <source>
        <dbReference type="SAM" id="Phobius"/>
    </source>
</evidence>
<organism evidence="2 3">
    <name type="scientific">Durusdinium trenchii</name>
    <dbReference type="NCBI Taxonomy" id="1381693"/>
    <lineage>
        <taxon>Eukaryota</taxon>
        <taxon>Sar</taxon>
        <taxon>Alveolata</taxon>
        <taxon>Dinophyceae</taxon>
        <taxon>Suessiales</taxon>
        <taxon>Symbiodiniaceae</taxon>
        <taxon>Durusdinium</taxon>
    </lineage>
</organism>
<accession>A0ABP0JB66</accession>
<proteinExistence type="predicted"/>
<keyword evidence="1" id="KW-1133">Transmembrane helix</keyword>
<reference evidence="2 3" key="1">
    <citation type="submission" date="2024-02" db="EMBL/GenBank/DDBJ databases">
        <authorList>
            <person name="Chen Y."/>
            <person name="Shah S."/>
            <person name="Dougan E. K."/>
            <person name="Thang M."/>
            <person name="Chan C."/>
        </authorList>
    </citation>
    <scope>NUCLEOTIDE SEQUENCE [LARGE SCALE GENOMIC DNA]</scope>
</reference>
<sequence>MSKPAMREAERAKAELRQRTIKELKEMLSQEGYNPDDIVGVEKDELVDKLWVLRQNPVEEDPYPLPLYSNCWPQFILRAIFLAAMHWFVVSSFADTLLTLFAAVVLILVLLIRNLRVRHYKAEKKRKRLD</sequence>
<keyword evidence="1" id="KW-0472">Membrane</keyword>
<name>A0ABP0JB66_9DINO</name>
<feature type="transmembrane region" description="Helical" evidence="1">
    <location>
        <begin position="100"/>
        <end position="117"/>
    </location>
</feature>
<gene>
    <name evidence="2" type="ORF">SCF082_LOCUS11173</name>
</gene>
<dbReference type="EMBL" id="CAXAMM010006613">
    <property type="protein sequence ID" value="CAK9011636.1"/>
    <property type="molecule type" value="Genomic_DNA"/>
</dbReference>
<keyword evidence="3" id="KW-1185">Reference proteome</keyword>
<dbReference type="Proteomes" id="UP001642464">
    <property type="component" value="Unassembled WGS sequence"/>
</dbReference>